<gene>
    <name evidence="3" type="ORF">SAMN05216463_102106</name>
</gene>
<evidence type="ECO:0000313" key="3">
    <source>
        <dbReference type="EMBL" id="SHK35770.1"/>
    </source>
</evidence>
<dbReference type="GO" id="GO:0006508">
    <property type="term" value="P:proteolysis"/>
    <property type="evidence" value="ECO:0007669"/>
    <property type="project" value="InterPro"/>
</dbReference>
<protein>
    <submittedName>
        <fullName evidence="3">Bleomycin hydrolase</fullName>
    </submittedName>
</protein>
<dbReference type="GO" id="GO:0008234">
    <property type="term" value="F:cysteine-type peptidase activity"/>
    <property type="evidence" value="ECO:0007669"/>
    <property type="project" value="InterPro"/>
</dbReference>
<feature type="signal peptide" evidence="1">
    <location>
        <begin position="1"/>
        <end position="26"/>
    </location>
</feature>
<dbReference type="Pfam" id="PF00112">
    <property type="entry name" value="Peptidase_C1"/>
    <property type="match status" value="1"/>
</dbReference>
<accession>A0A1M6RTK8</accession>
<dbReference type="SUPFAM" id="SSF54001">
    <property type="entry name" value="Cysteine proteinases"/>
    <property type="match status" value="1"/>
</dbReference>
<reference evidence="3 4" key="1">
    <citation type="submission" date="2016-11" db="EMBL/GenBank/DDBJ databases">
        <authorList>
            <person name="Jaros S."/>
            <person name="Januszkiewicz K."/>
            <person name="Wedrychowicz H."/>
        </authorList>
    </citation>
    <scope>NUCLEOTIDE SEQUENCE [LARGE SCALE GENOMIC DNA]</scope>
    <source>
        <strain evidence="3 4">KHT3</strain>
    </source>
</reference>
<name>A0A1M6RTK8_XYLRU</name>
<dbReference type="InterPro" id="IPR038765">
    <property type="entry name" value="Papain-like_cys_pep_sf"/>
</dbReference>
<dbReference type="EMBL" id="FRBD01000002">
    <property type="protein sequence ID" value="SHK35770.1"/>
    <property type="molecule type" value="Genomic_DNA"/>
</dbReference>
<dbReference type="InterPro" id="IPR000668">
    <property type="entry name" value="Peptidase_C1A_C"/>
</dbReference>
<dbReference type="Proteomes" id="UP000184130">
    <property type="component" value="Unassembled WGS sequence"/>
</dbReference>
<evidence type="ECO:0000313" key="4">
    <source>
        <dbReference type="Proteomes" id="UP000184130"/>
    </source>
</evidence>
<dbReference type="CDD" id="cd02619">
    <property type="entry name" value="Peptidase_C1"/>
    <property type="match status" value="1"/>
</dbReference>
<evidence type="ECO:0000256" key="1">
    <source>
        <dbReference type="SAM" id="SignalP"/>
    </source>
</evidence>
<sequence>MAFYSLIRNFAAMKLKMMIACGAAMAVLMGSCALQPSQYTPEGKHFTTDVLNGMTPVKDQGESQTCWIYAMLAAIETEHLSWGDSVNLSPYYIEKMIEQEPDCPKSKRGEPTTLITMIEKYGICGYDAMRKLSTPAPRWVFMLGAQYTPQEFARSVCKPGEYIALTSDDSKPYYETSELKVPDNWTHEQYLNIPIDTLTARTERAVRHHHGVCWEDQGHAMAIVGLAHDDEGKRYFVMKNSWGETGPHNGLEYVSYEMFRRQTVAVEMTREAYVE</sequence>
<feature type="chain" id="PRO_5012725935" evidence="1">
    <location>
        <begin position="27"/>
        <end position="275"/>
    </location>
</feature>
<keyword evidence="1" id="KW-0732">Signal</keyword>
<dbReference type="AlphaFoldDB" id="A0A1M6RTK8"/>
<dbReference type="Gene3D" id="3.90.70.10">
    <property type="entry name" value="Cysteine proteinases"/>
    <property type="match status" value="3"/>
</dbReference>
<organism evidence="3 4">
    <name type="scientific">Xylanibacter ruminicola</name>
    <name type="common">Prevotella ruminicola</name>
    <dbReference type="NCBI Taxonomy" id="839"/>
    <lineage>
        <taxon>Bacteria</taxon>
        <taxon>Pseudomonadati</taxon>
        <taxon>Bacteroidota</taxon>
        <taxon>Bacteroidia</taxon>
        <taxon>Bacteroidales</taxon>
        <taxon>Prevotellaceae</taxon>
        <taxon>Xylanibacter</taxon>
    </lineage>
</organism>
<feature type="domain" description="Peptidase C1A papain C-terminal" evidence="2">
    <location>
        <begin position="54"/>
        <end position="254"/>
    </location>
</feature>
<keyword evidence="3" id="KW-0378">Hydrolase</keyword>
<proteinExistence type="predicted"/>
<evidence type="ECO:0000259" key="2">
    <source>
        <dbReference type="Pfam" id="PF00112"/>
    </source>
</evidence>